<evidence type="ECO:0000256" key="1">
    <source>
        <dbReference type="SAM" id="Phobius"/>
    </source>
</evidence>
<dbReference type="EMBL" id="CP054139">
    <property type="protein sequence ID" value="QKJ28268.1"/>
    <property type="molecule type" value="Genomic_DNA"/>
</dbReference>
<feature type="transmembrane region" description="Helical" evidence="1">
    <location>
        <begin position="38"/>
        <end position="54"/>
    </location>
</feature>
<evidence type="ECO:0000313" key="3">
    <source>
        <dbReference type="Proteomes" id="UP000505355"/>
    </source>
</evidence>
<dbReference type="RefSeq" id="WP_173412970.1">
    <property type="nucleotide sequence ID" value="NZ_CP054139.1"/>
</dbReference>
<keyword evidence="1" id="KW-0812">Transmembrane</keyword>
<dbReference type="AlphaFoldDB" id="A0A7D4PRJ5"/>
<keyword evidence="3" id="KW-1185">Reference proteome</keyword>
<gene>
    <name evidence="2" type="ORF">HQ865_00330</name>
</gene>
<evidence type="ECO:0000313" key="2">
    <source>
        <dbReference type="EMBL" id="QKJ28268.1"/>
    </source>
</evidence>
<reference evidence="2 3" key="1">
    <citation type="submission" date="2020-05" db="EMBL/GenBank/DDBJ databases">
        <title>Mucilaginibacter mali sp. nov.</title>
        <authorList>
            <person name="Kim H.S."/>
            <person name="Lee K.C."/>
            <person name="Suh M.K."/>
            <person name="Kim J.-S."/>
            <person name="Han K.-I."/>
            <person name="Eom M.K."/>
            <person name="Shin Y.K."/>
            <person name="Lee J.-S."/>
        </authorList>
    </citation>
    <scope>NUCLEOTIDE SEQUENCE [LARGE SCALE GENOMIC DNA]</scope>
    <source>
        <strain evidence="2 3">G2-14</strain>
    </source>
</reference>
<dbReference type="KEGG" id="mmab:HQ865_00330"/>
<keyword evidence="1" id="KW-0472">Membrane</keyword>
<sequence>MKNRQLSKPALALLISGLLLTTSGPMLARYFHWPDFLQGFMLGLGLTLEVGALVKSRRVCRGVFARWEEGETK</sequence>
<accession>A0A7D4PRJ5</accession>
<dbReference type="Proteomes" id="UP000505355">
    <property type="component" value="Chromosome"/>
</dbReference>
<protein>
    <submittedName>
        <fullName evidence="2">Uncharacterized protein</fullName>
    </submittedName>
</protein>
<keyword evidence="1" id="KW-1133">Transmembrane helix</keyword>
<organism evidence="2 3">
    <name type="scientific">Mucilaginibacter mali</name>
    <dbReference type="NCBI Taxonomy" id="2740462"/>
    <lineage>
        <taxon>Bacteria</taxon>
        <taxon>Pseudomonadati</taxon>
        <taxon>Bacteroidota</taxon>
        <taxon>Sphingobacteriia</taxon>
        <taxon>Sphingobacteriales</taxon>
        <taxon>Sphingobacteriaceae</taxon>
        <taxon>Mucilaginibacter</taxon>
    </lineage>
</organism>
<name>A0A7D4PRJ5_9SPHI</name>
<proteinExistence type="predicted"/>